<keyword evidence="2" id="KW-1185">Reference proteome</keyword>
<sequence length="53" mass="5855">MPQGKAIGLCLSHQLRVNFHGLVIHFKKSFIPCTIVLVEFPPLPGNANFSSYS</sequence>
<protein>
    <submittedName>
        <fullName evidence="1">Uncharacterized protein</fullName>
    </submittedName>
</protein>
<accession>T1L2I8</accession>
<reference evidence="2" key="1">
    <citation type="submission" date="2011-08" db="EMBL/GenBank/DDBJ databases">
        <authorList>
            <person name="Rombauts S."/>
        </authorList>
    </citation>
    <scope>NUCLEOTIDE SEQUENCE</scope>
    <source>
        <strain evidence="2">London</strain>
    </source>
</reference>
<dbReference type="AlphaFoldDB" id="T1L2I8"/>
<organism evidence="1 2">
    <name type="scientific">Tetranychus urticae</name>
    <name type="common">Two-spotted spider mite</name>
    <dbReference type="NCBI Taxonomy" id="32264"/>
    <lineage>
        <taxon>Eukaryota</taxon>
        <taxon>Metazoa</taxon>
        <taxon>Ecdysozoa</taxon>
        <taxon>Arthropoda</taxon>
        <taxon>Chelicerata</taxon>
        <taxon>Arachnida</taxon>
        <taxon>Acari</taxon>
        <taxon>Acariformes</taxon>
        <taxon>Trombidiformes</taxon>
        <taxon>Prostigmata</taxon>
        <taxon>Eleutherengona</taxon>
        <taxon>Raphignathae</taxon>
        <taxon>Tetranychoidea</taxon>
        <taxon>Tetranychidae</taxon>
        <taxon>Tetranychus</taxon>
    </lineage>
</organism>
<name>T1L2I8_TETUR</name>
<dbReference type="EnsemblMetazoa" id="tetur33g01110.1">
    <property type="protein sequence ID" value="tetur33g01110.1"/>
    <property type="gene ID" value="tetur33g01110"/>
</dbReference>
<dbReference type="EMBL" id="CAEY01000947">
    <property type="status" value="NOT_ANNOTATED_CDS"/>
    <property type="molecule type" value="Genomic_DNA"/>
</dbReference>
<dbReference type="HOGENOM" id="CLU_3071312_0_0_1"/>
<evidence type="ECO:0000313" key="1">
    <source>
        <dbReference type="EnsemblMetazoa" id="tetur33g01110.1"/>
    </source>
</evidence>
<reference evidence="1" key="2">
    <citation type="submission" date="2015-06" db="UniProtKB">
        <authorList>
            <consortium name="EnsemblMetazoa"/>
        </authorList>
    </citation>
    <scope>IDENTIFICATION</scope>
</reference>
<dbReference type="Proteomes" id="UP000015104">
    <property type="component" value="Unassembled WGS sequence"/>
</dbReference>
<evidence type="ECO:0000313" key="2">
    <source>
        <dbReference type="Proteomes" id="UP000015104"/>
    </source>
</evidence>
<proteinExistence type="predicted"/>